<dbReference type="GO" id="GO:0006383">
    <property type="term" value="P:transcription by RNA polymerase III"/>
    <property type="evidence" value="ECO:0007669"/>
    <property type="project" value="InterPro"/>
</dbReference>
<evidence type="ECO:0000313" key="3">
    <source>
        <dbReference type="Proteomes" id="UP000595140"/>
    </source>
</evidence>
<accession>A0A484KL54</accession>
<evidence type="ECO:0000313" key="2">
    <source>
        <dbReference type="EMBL" id="VFQ66691.1"/>
    </source>
</evidence>
<dbReference type="PANTHER" id="PTHR21860">
    <property type="entry name" value="TRANSCRIPTION INITIATION FACTOR IIIC TFIIIC , POLYPEPTIDE 6-RELATED"/>
    <property type="match status" value="1"/>
</dbReference>
<organism evidence="2 3">
    <name type="scientific">Cuscuta campestris</name>
    <dbReference type="NCBI Taxonomy" id="132261"/>
    <lineage>
        <taxon>Eukaryota</taxon>
        <taxon>Viridiplantae</taxon>
        <taxon>Streptophyta</taxon>
        <taxon>Embryophyta</taxon>
        <taxon>Tracheophyta</taxon>
        <taxon>Spermatophyta</taxon>
        <taxon>Magnoliopsida</taxon>
        <taxon>eudicotyledons</taxon>
        <taxon>Gunneridae</taxon>
        <taxon>Pentapetalae</taxon>
        <taxon>asterids</taxon>
        <taxon>lamiids</taxon>
        <taxon>Solanales</taxon>
        <taxon>Convolvulaceae</taxon>
        <taxon>Cuscuteae</taxon>
        <taxon>Cuscuta</taxon>
        <taxon>Cuscuta subgen. Grammica</taxon>
        <taxon>Cuscuta sect. Cleistogrammica</taxon>
    </lineage>
</organism>
<feature type="domain" description="Transcription factor TFIIIC triple barrel" evidence="1">
    <location>
        <begin position="14"/>
        <end position="121"/>
    </location>
</feature>
<proteinExistence type="predicted"/>
<dbReference type="Pfam" id="PF10419">
    <property type="entry name" value="TFIIIC_sub6"/>
    <property type="match status" value="1"/>
</dbReference>
<dbReference type="EMBL" id="OOIL02000559">
    <property type="protein sequence ID" value="VFQ66691.1"/>
    <property type="molecule type" value="Genomic_DNA"/>
</dbReference>
<dbReference type="GO" id="GO:0000127">
    <property type="term" value="C:transcription factor TFIIIC complex"/>
    <property type="evidence" value="ECO:0007669"/>
    <property type="project" value="TreeGrafter"/>
</dbReference>
<dbReference type="Proteomes" id="UP000595140">
    <property type="component" value="Unassembled WGS sequence"/>
</dbReference>
<name>A0A484KL54_9ASTE</name>
<dbReference type="FunFam" id="2.60.40.4370:FF:000002">
    <property type="entry name" value="Transcription factor TFIIIC, tau55-related protein"/>
    <property type="match status" value="1"/>
</dbReference>
<dbReference type="InterPro" id="IPR019481">
    <property type="entry name" value="TFIIIC_triple_barrel"/>
</dbReference>
<dbReference type="Gene3D" id="2.60.40.4370">
    <property type="match status" value="1"/>
</dbReference>
<keyword evidence="3" id="KW-1185">Reference proteome</keyword>
<evidence type="ECO:0000259" key="1">
    <source>
        <dbReference type="Pfam" id="PF10419"/>
    </source>
</evidence>
<dbReference type="OrthoDB" id="1877767at2759"/>
<dbReference type="AlphaFoldDB" id="A0A484KL54"/>
<gene>
    <name evidence="2" type="ORF">CCAM_LOCUS8467</name>
</gene>
<sequence>MEHITQRHDHELDEEEYILMDLDNVADQITIPPNAPYVLSGLDTLNPILNIDGKIKLVGEYVDTIGTCLVFGESDESAMVHEENGSSKANIISGKCLADPKPTSSKQVRPITQLHKIIKFRLFRDGENEVEK</sequence>
<reference evidence="2 3" key="1">
    <citation type="submission" date="2018-04" db="EMBL/GenBank/DDBJ databases">
        <authorList>
            <person name="Vogel A."/>
        </authorList>
    </citation>
    <scope>NUCLEOTIDE SEQUENCE [LARGE SCALE GENOMIC DNA]</scope>
</reference>
<dbReference type="InterPro" id="IPR042771">
    <property type="entry name" value="GTF3C6-like"/>
</dbReference>
<dbReference type="PANTHER" id="PTHR21860:SF2">
    <property type="entry name" value="GENERAL TRANSCRIPTION FACTOR 3C POLYPEPTIDE 6"/>
    <property type="match status" value="1"/>
</dbReference>
<protein>
    <recommendedName>
        <fullName evidence="1">Transcription factor TFIIIC triple barrel domain-containing protein</fullName>
    </recommendedName>
</protein>